<feature type="region of interest" description="Disordered" evidence="1">
    <location>
        <begin position="62"/>
        <end position="81"/>
    </location>
</feature>
<organism evidence="2">
    <name type="scientific">uncultured Chloroflexia bacterium</name>
    <dbReference type="NCBI Taxonomy" id="1672391"/>
    <lineage>
        <taxon>Bacteria</taxon>
        <taxon>Bacillati</taxon>
        <taxon>Chloroflexota</taxon>
        <taxon>Chloroflexia</taxon>
        <taxon>environmental samples</taxon>
    </lineage>
</organism>
<name>A0A6J4NTM0_9CHLR</name>
<feature type="compositionally biased region" description="Polar residues" evidence="1">
    <location>
        <begin position="63"/>
        <end position="74"/>
    </location>
</feature>
<sequence>MVSSMVRASLGRSTVITRYGEGCRYTADGRSTPPEHRVAVETDRIALRCHPRQDAPLTDLARKTNSSPRASSMFCQIDHPV</sequence>
<accession>A0A6J4NTM0</accession>
<dbReference type="EMBL" id="CADCTR010003283">
    <property type="protein sequence ID" value="CAA9392055.1"/>
    <property type="molecule type" value="Genomic_DNA"/>
</dbReference>
<proteinExistence type="predicted"/>
<gene>
    <name evidence="2" type="ORF">AVDCRST_MAG93-9780</name>
</gene>
<evidence type="ECO:0000313" key="2">
    <source>
        <dbReference type="EMBL" id="CAA9392055.1"/>
    </source>
</evidence>
<dbReference type="AlphaFoldDB" id="A0A6J4NTM0"/>
<evidence type="ECO:0000256" key="1">
    <source>
        <dbReference type="SAM" id="MobiDB-lite"/>
    </source>
</evidence>
<reference evidence="2" key="1">
    <citation type="submission" date="2020-02" db="EMBL/GenBank/DDBJ databases">
        <authorList>
            <person name="Meier V. D."/>
        </authorList>
    </citation>
    <scope>NUCLEOTIDE SEQUENCE</scope>
    <source>
        <strain evidence="2">AVDCRST_MAG93</strain>
    </source>
</reference>
<protein>
    <submittedName>
        <fullName evidence="2">Uncharacterized protein</fullName>
    </submittedName>
</protein>